<evidence type="ECO:0000313" key="1">
    <source>
        <dbReference type="EMBL" id="EIE79761.1"/>
    </source>
</evidence>
<keyword evidence="2" id="KW-1185">Reference proteome</keyword>
<dbReference type="RefSeq" id="XP_067515157.1">
    <property type="nucleotide sequence ID" value="XM_067659056.1"/>
</dbReference>
<accession>I1BU81</accession>
<protein>
    <submittedName>
        <fullName evidence="1">Uncharacterized protein</fullName>
    </submittedName>
</protein>
<gene>
    <name evidence="1" type="ORF">RO3G_04466</name>
</gene>
<dbReference type="GeneID" id="93611437"/>
<dbReference type="OrthoDB" id="2287621at2759"/>
<dbReference type="VEuPathDB" id="FungiDB:RO3G_04466"/>
<dbReference type="EMBL" id="CH476734">
    <property type="protein sequence ID" value="EIE79761.1"/>
    <property type="molecule type" value="Genomic_DNA"/>
</dbReference>
<evidence type="ECO:0000313" key="2">
    <source>
        <dbReference type="Proteomes" id="UP000009138"/>
    </source>
</evidence>
<reference evidence="1 2" key="1">
    <citation type="journal article" date="2009" name="PLoS Genet.">
        <title>Genomic analysis of the basal lineage fungus Rhizopus oryzae reveals a whole-genome duplication.</title>
        <authorList>
            <person name="Ma L.-J."/>
            <person name="Ibrahim A.S."/>
            <person name="Skory C."/>
            <person name="Grabherr M.G."/>
            <person name="Burger G."/>
            <person name="Butler M."/>
            <person name="Elias M."/>
            <person name="Idnurm A."/>
            <person name="Lang B.F."/>
            <person name="Sone T."/>
            <person name="Abe A."/>
            <person name="Calvo S.E."/>
            <person name="Corrochano L.M."/>
            <person name="Engels R."/>
            <person name="Fu J."/>
            <person name="Hansberg W."/>
            <person name="Kim J.-M."/>
            <person name="Kodira C.D."/>
            <person name="Koehrsen M.J."/>
            <person name="Liu B."/>
            <person name="Miranda-Saavedra D."/>
            <person name="O'Leary S."/>
            <person name="Ortiz-Castellanos L."/>
            <person name="Poulter R."/>
            <person name="Rodriguez-Romero J."/>
            <person name="Ruiz-Herrera J."/>
            <person name="Shen Y.-Q."/>
            <person name="Zeng Q."/>
            <person name="Galagan J."/>
            <person name="Birren B.W."/>
            <person name="Cuomo C.A."/>
            <person name="Wickes B.L."/>
        </authorList>
    </citation>
    <scope>NUCLEOTIDE SEQUENCE [LARGE SCALE GENOMIC DNA]</scope>
    <source>
        <strain evidence="2">RA 99-880 / ATCC MYA-4621 / FGSC 9543 / NRRL 43880</strain>
    </source>
</reference>
<sequence>MEELIIKYAGIAEGTSENNKPVPKGTITVRFVKFMSEHLDIMDLDRNLMGNYLVMDSCSIHRLQSMFRKIESRDYREKEELPLDDWEEFVERRIADAFVIYHRYRLVHEQFFIDEVEI</sequence>
<dbReference type="InParanoid" id="I1BU81"/>
<organism evidence="1 2">
    <name type="scientific">Rhizopus delemar (strain RA 99-880 / ATCC MYA-4621 / FGSC 9543 / NRRL 43880)</name>
    <name type="common">Mucormycosis agent</name>
    <name type="synonym">Rhizopus arrhizus var. delemar</name>
    <dbReference type="NCBI Taxonomy" id="246409"/>
    <lineage>
        <taxon>Eukaryota</taxon>
        <taxon>Fungi</taxon>
        <taxon>Fungi incertae sedis</taxon>
        <taxon>Mucoromycota</taxon>
        <taxon>Mucoromycotina</taxon>
        <taxon>Mucoromycetes</taxon>
        <taxon>Mucorales</taxon>
        <taxon>Mucorineae</taxon>
        <taxon>Rhizopodaceae</taxon>
        <taxon>Rhizopus</taxon>
    </lineage>
</organism>
<proteinExistence type="predicted"/>
<name>I1BU81_RHIO9</name>
<dbReference type="AlphaFoldDB" id="I1BU81"/>
<dbReference type="Proteomes" id="UP000009138">
    <property type="component" value="Unassembled WGS sequence"/>
</dbReference>